<protein>
    <recommendedName>
        <fullName evidence="1">DUF8207 domain-containing protein</fullName>
    </recommendedName>
</protein>
<dbReference type="EMBL" id="KQ981750">
    <property type="protein sequence ID" value="KYN36165.1"/>
    <property type="molecule type" value="Genomic_DNA"/>
</dbReference>
<keyword evidence="3" id="KW-1185">Reference proteome</keyword>
<accession>A0A151JUF9</accession>
<sequence>MKDICVRPGGQDIVRPRQFRKQRSFLDFQPWSSSFFLLPDPVSRRHSDKMVGAASFYNSTVPSILNEMSEIIQPRDSSYDHHRAPFVEEIFEVAEGPLVTSNQHLLQTLEKQKKLHSNYGNYIIDGKRNDGTTGLYELIFMNFSNESICINDDEQTYEKVFC</sequence>
<gene>
    <name evidence="2" type="ORF">ALC56_09485</name>
</gene>
<evidence type="ECO:0000313" key="2">
    <source>
        <dbReference type="EMBL" id="KYN36165.1"/>
    </source>
</evidence>
<dbReference type="STRING" id="34720.A0A151JUF9"/>
<dbReference type="Pfam" id="PF26634">
    <property type="entry name" value="DUF8207"/>
    <property type="match status" value="1"/>
</dbReference>
<evidence type="ECO:0000259" key="1">
    <source>
        <dbReference type="Pfam" id="PF26634"/>
    </source>
</evidence>
<organism evidence="2 3">
    <name type="scientific">Trachymyrmex septentrionalis</name>
    <dbReference type="NCBI Taxonomy" id="34720"/>
    <lineage>
        <taxon>Eukaryota</taxon>
        <taxon>Metazoa</taxon>
        <taxon>Ecdysozoa</taxon>
        <taxon>Arthropoda</taxon>
        <taxon>Hexapoda</taxon>
        <taxon>Insecta</taxon>
        <taxon>Pterygota</taxon>
        <taxon>Neoptera</taxon>
        <taxon>Endopterygota</taxon>
        <taxon>Hymenoptera</taxon>
        <taxon>Apocrita</taxon>
        <taxon>Aculeata</taxon>
        <taxon>Formicoidea</taxon>
        <taxon>Formicidae</taxon>
        <taxon>Myrmicinae</taxon>
        <taxon>Trachymyrmex</taxon>
    </lineage>
</organism>
<dbReference type="Proteomes" id="UP000078541">
    <property type="component" value="Unassembled WGS sequence"/>
</dbReference>
<feature type="domain" description="DUF8207" evidence="1">
    <location>
        <begin position="115"/>
        <end position="160"/>
    </location>
</feature>
<proteinExistence type="predicted"/>
<name>A0A151JUF9_9HYME</name>
<dbReference type="InterPro" id="IPR058520">
    <property type="entry name" value="DUF8207"/>
</dbReference>
<dbReference type="AlphaFoldDB" id="A0A151JUF9"/>
<reference evidence="2 3" key="1">
    <citation type="submission" date="2016-03" db="EMBL/GenBank/DDBJ databases">
        <title>Trachymyrmex septentrionalis WGS genome.</title>
        <authorList>
            <person name="Nygaard S."/>
            <person name="Hu H."/>
            <person name="Boomsma J."/>
            <person name="Zhang G."/>
        </authorList>
    </citation>
    <scope>NUCLEOTIDE SEQUENCE [LARGE SCALE GENOMIC DNA]</scope>
    <source>
        <strain evidence="2">Tsep2-gDNA-1</strain>
        <tissue evidence="2">Whole body</tissue>
    </source>
</reference>
<evidence type="ECO:0000313" key="3">
    <source>
        <dbReference type="Proteomes" id="UP000078541"/>
    </source>
</evidence>